<name>A0A150TWY4_SORCE</name>
<sequence>MLKRGAPAFQEHVHWEETSAQLVTQGRLAPGQGGLLEEAGDLRFAQRGALRLVDGAGDAVIGA</sequence>
<dbReference type="Proteomes" id="UP000075502">
    <property type="component" value="Unassembled WGS sequence"/>
</dbReference>
<dbReference type="AlphaFoldDB" id="A0A150TWY4"/>
<comment type="caution">
    <text evidence="1">The sequence shown here is derived from an EMBL/GenBank/DDBJ whole genome shotgun (WGS) entry which is preliminary data.</text>
</comment>
<organism evidence="1 2">
    <name type="scientific">Sorangium cellulosum</name>
    <name type="common">Polyangium cellulosum</name>
    <dbReference type="NCBI Taxonomy" id="56"/>
    <lineage>
        <taxon>Bacteria</taxon>
        <taxon>Pseudomonadati</taxon>
        <taxon>Myxococcota</taxon>
        <taxon>Polyangia</taxon>
        <taxon>Polyangiales</taxon>
        <taxon>Polyangiaceae</taxon>
        <taxon>Sorangium</taxon>
    </lineage>
</organism>
<evidence type="ECO:0000313" key="2">
    <source>
        <dbReference type="Proteomes" id="UP000075502"/>
    </source>
</evidence>
<protein>
    <submittedName>
        <fullName evidence="1">Uncharacterized protein</fullName>
    </submittedName>
</protein>
<accession>A0A150TWY4</accession>
<dbReference type="EMBL" id="JEME01000749">
    <property type="protein sequence ID" value="KYG09203.1"/>
    <property type="molecule type" value="Genomic_DNA"/>
</dbReference>
<evidence type="ECO:0000313" key="1">
    <source>
        <dbReference type="EMBL" id="KYG09203.1"/>
    </source>
</evidence>
<proteinExistence type="predicted"/>
<reference evidence="1 2" key="1">
    <citation type="submission" date="2014-02" db="EMBL/GenBank/DDBJ databases">
        <title>The small core and large imbalanced accessory genome model reveals a collaborative survival strategy of Sorangium cellulosum strains in nature.</title>
        <authorList>
            <person name="Han K."/>
            <person name="Peng R."/>
            <person name="Blom J."/>
            <person name="Li Y.-Z."/>
        </authorList>
    </citation>
    <scope>NUCLEOTIDE SEQUENCE [LARGE SCALE GENOMIC DNA]</scope>
    <source>
        <strain evidence="1 2">So0007-03</strain>
    </source>
</reference>
<gene>
    <name evidence="1" type="ORF">BE21_01740</name>
</gene>